<dbReference type="InterPro" id="IPR032710">
    <property type="entry name" value="NTF2-like_dom_sf"/>
</dbReference>
<feature type="compositionally biased region" description="Low complexity" evidence="1">
    <location>
        <begin position="167"/>
        <end position="179"/>
    </location>
</feature>
<dbReference type="Proteomes" id="UP000613740">
    <property type="component" value="Unassembled WGS sequence"/>
</dbReference>
<name>A0A835WR50_9CHLO</name>
<keyword evidence="3" id="KW-1185">Reference proteome</keyword>
<protein>
    <recommendedName>
        <fullName evidence="4">SnoaL-like domain-containing protein</fullName>
    </recommendedName>
</protein>
<feature type="region of interest" description="Disordered" evidence="1">
    <location>
        <begin position="217"/>
        <end position="236"/>
    </location>
</feature>
<dbReference type="Pfam" id="PF07366">
    <property type="entry name" value="SnoaL"/>
    <property type="match status" value="1"/>
</dbReference>
<gene>
    <name evidence="2" type="ORF">HYH02_003609</name>
</gene>
<evidence type="ECO:0000256" key="1">
    <source>
        <dbReference type="SAM" id="MobiDB-lite"/>
    </source>
</evidence>
<dbReference type="InterPro" id="IPR009959">
    <property type="entry name" value="Cyclase_SnoaL-like"/>
</dbReference>
<accession>A0A835WR50</accession>
<dbReference type="OrthoDB" id="537646at2759"/>
<dbReference type="Gene3D" id="3.10.450.50">
    <property type="match status" value="2"/>
</dbReference>
<dbReference type="SUPFAM" id="SSF54427">
    <property type="entry name" value="NTF2-like"/>
    <property type="match status" value="2"/>
</dbReference>
<proteinExistence type="predicted"/>
<organism evidence="2 3">
    <name type="scientific">Chlamydomonas schloesseri</name>
    <dbReference type="NCBI Taxonomy" id="2026947"/>
    <lineage>
        <taxon>Eukaryota</taxon>
        <taxon>Viridiplantae</taxon>
        <taxon>Chlorophyta</taxon>
        <taxon>core chlorophytes</taxon>
        <taxon>Chlorophyceae</taxon>
        <taxon>CS clade</taxon>
        <taxon>Chlamydomonadales</taxon>
        <taxon>Chlamydomonadaceae</taxon>
        <taxon>Chlamydomonas</taxon>
    </lineage>
</organism>
<dbReference type="GO" id="GO:0030638">
    <property type="term" value="P:polyketide metabolic process"/>
    <property type="evidence" value="ECO:0007669"/>
    <property type="project" value="InterPro"/>
</dbReference>
<feature type="compositionally biased region" description="Polar residues" evidence="1">
    <location>
        <begin position="1"/>
        <end position="10"/>
    </location>
</feature>
<comment type="caution">
    <text evidence="2">The sequence shown here is derived from an EMBL/GenBank/DDBJ whole genome shotgun (WGS) entry which is preliminary data.</text>
</comment>
<sequence>MVQANVTSNDEGSDQREEQGAPKHVKRSGALDNYAASLADGLEEFFNGKSDEPLAGLLADDKVVWHDSIRPGQSFVGFKQLQVVRDLLRGAVPDLVLRLTSRPLHTSEQGMVLGYWAAQGTHTGPLGPDLPASGAPVSWEGSVVVRTTQPVSGRSSADDPEGHDAPARAAPQPEAAPAGDALKGVEVWWSWDPVFLFRQMGWKEAPPAAAQEEAAEGPVEAEEAKTVPCEEPVTEENDLGLRTAAAARRAYATEAEAVEAAAAAVAAAAAAAKRVGESAAALAAAQAANRAVVELYFHTYNTGHFAVLDHIVDPEYKYDGLLDLGDKRGRAAMSAMMGGWRDCVPDLAIGHELFVAVGSERVTFRWVIRGTHATPGSKLLGVPANGARLHVMGVTTLTLRSGRICRKISHANAAVTLQQLGAARAPRLPGL</sequence>
<feature type="region of interest" description="Disordered" evidence="1">
    <location>
        <begin position="149"/>
        <end position="179"/>
    </location>
</feature>
<dbReference type="PANTHER" id="PTHR38436">
    <property type="entry name" value="POLYKETIDE CYCLASE SNOAL-LIKE DOMAIN"/>
    <property type="match status" value="1"/>
</dbReference>
<dbReference type="PANTHER" id="PTHR38436:SF1">
    <property type="entry name" value="ESTER CYCLASE"/>
    <property type="match status" value="1"/>
</dbReference>
<feature type="region of interest" description="Disordered" evidence="1">
    <location>
        <begin position="1"/>
        <end position="28"/>
    </location>
</feature>
<evidence type="ECO:0000313" key="2">
    <source>
        <dbReference type="EMBL" id="KAG2451833.1"/>
    </source>
</evidence>
<evidence type="ECO:0008006" key="4">
    <source>
        <dbReference type="Google" id="ProtNLM"/>
    </source>
</evidence>
<evidence type="ECO:0000313" key="3">
    <source>
        <dbReference type="Proteomes" id="UP000613740"/>
    </source>
</evidence>
<dbReference type="AlphaFoldDB" id="A0A835WR50"/>
<reference evidence="2" key="1">
    <citation type="journal article" date="2020" name="bioRxiv">
        <title>Comparative genomics of Chlamydomonas.</title>
        <authorList>
            <person name="Craig R.J."/>
            <person name="Hasan A.R."/>
            <person name="Ness R.W."/>
            <person name="Keightley P.D."/>
        </authorList>
    </citation>
    <scope>NUCLEOTIDE SEQUENCE</scope>
    <source>
        <strain evidence="2">CCAP 11/173</strain>
    </source>
</reference>
<feature type="compositionally biased region" description="Basic and acidic residues" evidence="1">
    <location>
        <begin position="156"/>
        <end position="166"/>
    </location>
</feature>
<dbReference type="EMBL" id="JAEHOD010000007">
    <property type="protein sequence ID" value="KAG2451833.1"/>
    <property type="molecule type" value="Genomic_DNA"/>
</dbReference>